<name>A0ABW6Z391_9ACTN</name>
<protein>
    <submittedName>
        <fullName evidence="2">CGNR zinc finger domain-containing protein</fullName>
    </submittedName>
</protein>
<evidence type="ECO:0000259" key="1">
    <source>
        <dbReference type="Pfam" id="PF11706"/>
    </source>
</evidence>
<keyword evidence="3" id="KW-1185">Reference proteome</keyword>
<feature type="domain" description="Zinc finger CGNR" evidence="1">
    <location>
        <begin position="155"/>
        <end position="197"/>
    </location>
</feature>
<dbReference type="SUPFAM" id="SSF160904">
    <property type="entry name" value="Jann2411-like"/>
    <property type="match status" value="1"/>
</dbReference>
<reference evidence="2 3" key="1">
    <citation type="submission" date="2024-10" db="EMBL/GenBank/DDBJ databases">
        <title>The Natural Products Discovery Center: Release of the First 8490 Sequenced Strains for Exploring Actinobacteria Biosynthetic Diversity.</title>
        <authorList>
            <person name="Kalkreuter E."/>
            <person name="Kautsar S.A."/>
            <person name="Yang D."/>
            <person name="Bader C.D."/>
            <person name="Teijaro C.N."/>
            <person name="Fluegel L."/>
            <person name="Davis C.M."/>
            <person name="Simpson J.R."/>
            <person name="Lauterbach L."/>
            <person name="Steele A.D."/>
            <person name="Gui C."/>
            <person name="Meng S."/>
            <person name="Li G."/>
            <person name="Viehrig K."/>
            <person name="Ye F."/>
            <person name="Su P."/>
            <person name="Kiefer A.F."/>
            <person name="Nichols A."/>
            <person name="Cepeda A.J."/>
            <person name="Yan W."/>
            <person name="Fan B."/>
            <person name="Jiang Y."/>
            <person name="Adhikari A."/>
            <person name="Zheng C.-J."/>
            <person name="Schuster L."/>
            <person name="Cowan T.M."/>
            <person name="Smanski M.J."/>
            <person name="Chevrette M.G."/>
            <person name="De Carvalho L.P.S."/>
            <person name="Shen B."/>
        </authorList>
    </citation>
    <scope>NUCLEOTIDE SEQUENCE [LARGE SCALE GENOMIC DNA]</scope>
    <source>
        <strain evidence="2 3">NPDC013366</strain>
    </source>
</reference>
<evidence type="ECO:0000313" key="2">
    <source>
        <dbReference type="EMBL" id="MFF9885621.1"/>
    </source>
</evidence>
<dbReference type="InterPro" id="IPR021005">
    <property type="entry name" value="Znf_CGNR"/>
</dbReference>
<dbReference type="Proteomes" id="UP001603418">
    <property type="component" value="Unassembled WGS sequence"/>
</dbReference>
<dbReference type="InterPro" id="IPR023286">
    <property type="entry name" value="ABATE_dom_sf"/>
</dbReference>
<proteinExistence type="predicted"/>
<dbReference type="PANTHER" id="PTHR35525:SF3">
    <property type="entry name" value="BLL6575 PROTEIN"/>
    <property type="match status" value="1"/>
</dbReference>
<organism evidence="2 3">
    <name type="scientific">Streptomyces eurythermus</name>
    <dbReference type="NCBI Taxonomy" id="42237"/>
    <lineage>
        <taxon>Bacteria</taxon>
        <taxon>Bacillati</taxon>
        <taxon>Actinomycetota</taxon>
        <taxon>Actinomycetes</taxon>
        <taxon>Kitasatosporales</taxon>
        <taxon>Streptomycetaceae</taxon>
        <taxon>Streptomyces</taxon>
    </lineage>
</organism>
<dbReference type="InterPro" id="IPR010852">
    <property type="entry name" value="ABATE"/>
</dbReference>
<sequence>MALVGGHPVLDFANTVAWRTDPRRRVARVEGVGEWIRWGGRVGLFTAGEVTALPRPEGVGGDERDDPSRASCDLAGLETFRSALWEVLDALTDRSPLPAGPWETLRRSMVTARQKAVLPPELPLCWQVRVTGFEDLVHALALQADELLAGPLVQRIRRCEGPGCGWFFLDRSRSGTRRWCSSGDCGNRDRARRHYHRSRP</sequence>
<dbReference type="Pfam" id="PF07336">
    <property type="entry name" value="ABATE"/>
    <property type="match status" value="1"/>
</dbReference>
<accession>A0ABW6Z391</accession>
<dbReference type="PANTHER" id="PTHR35525">
    <property type="entry name" value="BLL6575 PROTEIN"/>
    <property type="match status" value="1"/>
</dbReference>
<dbReference type="Gene3D" id="1.10.3300.10">
    <property type="entry name" value="Jann2411-like domain"/>
    <property type="match status" value="1"/>
</dbReference>
<dbReference type="Pfam" id="PF11706">
    <property type="entry name" value="zf-CGNR"/>
    <property type="match status" value="1"/>
</dbReference>
<gene>
    <name evidence="2" type="ORF">ACF1HC_29125</name>
</gene>
<evidence type="ECO:0000313" key="3">
    <source>
        <dbReference type="Proteomes" id="UP001603418"/>
    </source>
</evidence>
<comment type="caution">
    <text evidence="2">The sequence shown here is derived from an EMBL/GenBank/DDBJ whole genome shotgun (WGS) entry which is preliminary data.</text>
</comment>
<dbReference type="RefSeq" id="WP_030794220.1">
    <property type="nucleotide sequence ID" value="NZ_JBFACJ010000041.1"/>
</dbReference>
<dbReference type="EMBL" id="JBICBM010000015">
    <property type="protein sequence ID" value="MFF9885621.1"/>
    <property type="molecule type" value="Genomic_DNA"/>
</dbReference>